<proteinExistence type="predicted"/>
<keyword evidence="1" id="KW-0472">Membrane</keyword>
<feature type="transmembrane region" description="Helical" evidence="1">
    <location>
        <begin position="6"/>
        <end position="26"/>
    </location>
</feature>
<gene>
    <name evidence="2" type="ORF">TetV_460</name>
</gene>
<accession>A0A2P0VNS4</accession>
<sequence>MLFAKLNPFVFFISLGIGLAVVYCFAPRPTKVVKFPNPINAGKIVYRNQDECFVYSPEKVECTEKAITVAEAKHSQPKDE</sequence>
<keyword evidence="1" id="KW-0812">Transmembrane</keyword>
<keyword evidence="1" id="KW-1133">Transmembrane helix</keyword>
<protein>
    <submittedName>
        <fullName evidence="2">Uncharacterized protein</fullName>
    </submittedName>
</protein>
<evidence type="ECO:0000313" key="3">
    <source>
        <dbReference type="Proteomes" id="UP000244773"/>
    </source>
</evidence>
<dbReference type="Proteomes" id="UP000244773">
    <property type="component" value="Segment"/>
</dbReference>
<keyword evidence="3" id="KW-1185">Reference proteome</keyword>
<reference evidence="2" key="1">
    <citation type="journal article" date="2018" name="Virology">
        <title>A giant virus infecting green algae encodes key fermentation genes.</title>
        <authorList>
            <person name="Schvarcz C.R."/>
            <person name="Steward G.F."/>
        </authorList>
    </citation>
    <scope>NUCLEOTIDE SEQUENCE [LARGE SCALE GENOMIC DNA]</scope>
</reference>
<evidence type="ECO:0000313" key="2">
    <source>
        <dbReference type="EMBL" id="AUF82542.1"/>
    </source>
</evidence>
<name>A0A2P0VNS4_9VIRU</name>
<evidence type="ECO:0000256" key="1">
    <source>
        <dbReference type="SAM" id="Phobius"/>
    </source>
</evidence>
<dbReference type="EMBL" id="KY322437">
    <property type="protein sequence ID" value="AUF82542.1"/>
    <property type="molecule type" value="Genomic_DNA"/>
</dbReference>
<organism evidence="2">
    <name type="scientific">Tetraselmis virus 1</name>
    <dbReference type="NCBI Taxonomy" id="2060617"/>
    <lineage>
        <taxon>Viruses</taxon>
        <taxon>Varidnaviria</taxon>
        <taxon>Bamfordvirae</taxon>
        <taxon>Nucleocytoviricota</taxon>
        <taxon>Megaviricetes</taxon>
        <taxon>Imitervirales</taxon>
        <taxon>Allomimiviridae</taxon>
        <taxon>Oceanusvirus</taxon>
        <taxon>Oceanusvirus kaneohense</taxon>
    </lineage>
</organism>